<accession>A0A7R8V6Y9</accession>
<evidence type="ECO:0000313" key="3">
    <source>
        <dbReference type="Proteomes" id="UP000594454"/>
    </source>
</evidence>
<reference evidence="2 3" key="1">
    <citation type="submission" date="2020-11" db="EMBL/GenBank/DDBJ databases">
        <authorList>
            <person name="Wallbank WR R."/>
            <person name="Pardo Diaz C."/>
            <person name="Kozak K."/>
            <person name="Martin S."/>
            <person name="Jiggins C."/>
            <person name="Moest M."/>
            <person name="Warren A I."/>
            <person name="Generalovic N T."/>
            <person name="Byers J.R.P. K."/>
            <person name="Montejo-Kovacevich G."/>
            <person name="Yen C E."/>
        </authorList>
    </citation>
    <scope>NUCLEOTIDE SEQUENCE [LARGE SCALE GENOMIC DNA]</scope>
</reference>
<name>A0A7R8V6Y9_HERIL</name>
<gene>
    <name evidence="2" type="ORF">HERILL_LOCUS15526</name>
</gene>
<feature type="region of interest" description="Disordered" evidence="1">
    <location>
        <begin position="55"/>
        <end position="78"/>
    </location>
</feature>
<dbReference type="EMBL" id="LR899014">
    <property type="protein sequence ID" value="CAD7093232.1"/>
    <property type="molecule type" value="Genomic_DNA"/>
</dbReference>
<proteinExistence type="predicted"/>
<keyword evidence="3" id="KW-1185">Reference proteome</keyword>
<dbReference type="AlphaFoldDB" id="A0A7R8V6Y9"/>
<evidence type="ECO:0000256" key="1">
    <source>
        <dbReference type="SAM" id="MobiDB-lite"/>
    </source>
</evidence>
<sequence length="78" mass="9075">MTSTCTKAKSKWEIIEEWTASIIAADTSDRTQLHKAFRGVDTPVIRNFRTSAQPYLEEDQKSKVGGETTMSRKRRRRW</sequence>
<protein>
    <submittedName>
        <fullName evidence="2">Uncharacterized protein</fullName>
    </submittedName>
</protein>
<organism evidence="2 3">
    <name type="scientific">Hermetia illucens</name>
    <name type="common">Black soldier fly</name>
    <dbReference type="NCBI Taxonomy" id="343691"/>
    <lineage>
        <taxon>Eukaryota</taxon>
        <taxon>Metazoa</taxon>
        <taxon>Ecdysozoa</taxon>
        <taxon>Arthropoda</taxon>
        <taxon>Hexapoda</taxon>
        <taxon>Insecta</taxon>
        <taxon>Pterygota</taxon>
        <taxon>Neoptera</taxon>
        <taxon>Endopterygota</taxon>
        <taxon>Diptera</taxon>
        <taxon>Brachycera</taxon>
        <taxon>Stratiomyomorpha</taxon>
        <taxon>Stratiomyidae</taxon>
        <taxon>Hermetiinae</taxon>
        <taxon>Hermetia</taxon>
    </lineage>
</organism>
<evidence type="ECO:0000313" key="2">
    <source>
        <dbReference type="EMBL" id="CAD7093232.1"/>
    </source>
</evidence>
<dbReference type="Proteomes" id="UP000594454">
    <property type="component" value="Chromosome 6"/>
</dbReference>
<dbReference type="InParanoid" id="A0A7R8V6Y9"/>